<name>A0A1M4ZRG6_9RHOB</name>
<dbReference type="SMART" id="SM00345">
    <property type="entry name" value="HTH_GNTR"/>
    <property type="match status" value="1"/>
</dbReference>
<reference evidence="5 6" key="1">
    <citation type="submission" date="2016-11" db="EMBL/GenBank/DDBJ databases">
        <authorList>
            <person name="Varghese N."/>
            <person name="Submissions S."/>
        </authorList>
    </citation>
    <scope>NUCLEOTIDE SEQUENCE [LARGE SCALE GENOMIC DNA]</scope>
    <source>
        <strain evidence="5 6">DSM 29341</strain>
    </source>
</reference>
<evidence type="ECO:0000256" key="2">
    <source>
        <dbReference type="ARBA" id="ARBA00023125"/>
    </source>
</evidence>
<dbReference type="PROSITE" id="PS50949">
    <property type="entry name" value="HTH_GNTR"/>
    <property type="match status" value="1"/>
</dbReference>
<dbReference type="InterPro" id="IPR000524">
    <property type="entry name" value="Tscrpt_reg_HTH_GntR"/>
</dbReference>
<dbReference type="InterPro" id="IPR050679">
    <property type="entry name" value="Bact_HTH_transcr_reg"/>
</dbReference>
<gene>
    <name evidence="5" type="ORF">SAMN05444279_12134</name>
</gene>
<dbReference type="Pfam" id="PF07702">
    <property type="entry name" value="UTRA"/>
    <property type="match status" value="1"/>
</dbReference>
<evidence type="ECO:0000313" key="5">
    <source>
        <dbReference type="EMBL" id="SHF20611.1"/>
    </source>
</evidence>
<dbReference type="Gene3D" id="1.10.10.10">
    <property type="entry name" value="Winged helix-like DNA-binding domain superfamily/Winged helix DNA-binding domain"/>
    <property type="match status" value="1"/>
</dbReference>
<dbReference type="AlphaFoldDB" id="A0A1M4ZRG6"/>
<keyword evidence="1" id="KW-0805">Transcription regulation</keyword>
<dbReference type="RefSeq" id="WP_149776713.1">
    <property type="nucleotide sequence ID" value="NZ_FQVK01000021.1"/>
</dbReference>
<accession>A0A1M4ZRG6</accession>
<organism evidence="5 6">
    <name type="scientific">Ruegeria intermedia</name>
    <dbReference type="NCBI Taxonomy" id="996115"/>
    <lineage>
        <taxon>Bacteria</taxon>
        <taxon>Pseudomonadati</taxon>
        <taxon>Pseudomonadota</taxon>
        <taxon>Alphaproteobacteria</taxon>
        <taxon>Rhodobacterales</taxon>
        <taxon>Roseobacteraceae</taxon>
        <taxon>Ruegeria</taxon>
    </lineage>
</organism>
<feature type="domain" description="HTH gntR-type" evidence="4">
    <location>
        <begin position="6"/>
        <end position="74"/>
    </location>
</feature>
<dbReference type="SUPFAM" id="SSF46785">
    <property type="entry name" value="Winged helix' DNA-binding domain"/>
    <property type="match status" value="1"/>
</dbReference>
<dbReference type="CDD" id="cd07377">
    <property type="entry name" value="WHTH_GntR"/>
    <property type="match status" value="1"/>
</dbReference>
<proteinExistence type="predicted"/>
<dbReference type="SUPFAM" id="SSF64288">
    <property type="entry name" value="Chorismate lyase-like"/>
    <property type="match status" value="1"/>
</dbReference>
<evidence type="ECO:0000259" key="4">
    <source>
        <dbReference type="PROSITE" id="PS50949"/>
    </source>
</evidence>
<dbReference type="GO" id="GO:0003700">
    <property type="term" value="F:DNA-binding transcription factor activity"/>
    <property type="evidence" value="ECO:0007669"/>
    <property type="project" value="InterPro"/>
</dbReference>
<sequence>MNADSTKSWQAVRAEVLRRIRDREWKPGELVPHEAELARELGCSRTTVNRALRAVAEDGLIERRRRAGTRVALHPVRKARLDIPVIRVEIENRGLAYSYSLISQAEELPPPAVRARLQSPPDHKMLHVLGLHLADGCPYALEDRWIDPDAVPEAREADFTQISPNEWLVLTVPFGGGDIAFSAVEAGPDEAEALDCAPGAALFVTERTTWRGSRMLTTVQLLFAPRYRLHTRI</sequence>
<dbReference type="Pfam" id="PF00392">
    <property type="entry name" value="GntR"/>
    <property type="match status" value="1"/>
</dbReference>
<dbReference type="InterPro" id="IPR028978">
    <property type="entry name" value="Chorismate_lyase_/UTRA_dom_sf"/>
</dbReference>
<dbReference type="GO" id="GO:0003677">
    <property type="term" value="F:DNA binding"/>
    <property type="evidence" value="ECO:0007669"/>
    <property type="project" value="UniProtKB-KW"/>
</dbReference>
<evidence type="ECO:0000313" key="6">
    <source>
        <dbReference type="Proteomes" id="UP000325134"/>
    </source>
</evidence>
<dbReference type="PRINTS" id="PR00035">
    <property type="entry name" value="HTHGNTR"/>
</dbReference>
<dbReference type="PANTHER" id="PTHR44846:SF16">
    <property type="entry name" value="TRANSCRIPTIONAL REGULATOR PHNF-RELATED"/>
    <property type="match status" value="1"/>
</dbReference>
<dbReference type="PANTHER" id="PTHR44846">
    <property type="entry name" value="MANNOSYL-D-GLYCERATE TRANSPORT/METABOLISM SYSTEM REPRESSOR MNGR-RELATED"/>
    <property type="match status" value="1"/>
</dbReference>
<dbReference type="Gene3D" id="3.40.1410.10">
    <property type="entry name" value="Chorismate lyase-like"/>
    <property type="match status" value="1"/>
</dbReference>
<dbReference type="Proteomes" id="UP000325134">
    <property type="component" value="Unassembled WGS sequence"/>
</dbReference>
<evidence type="ECO:0000256" key="3">
    <source>
        <dbReference type="ARBA" id="ARBA00023163"/>
    </source>
</evidence>
<dbReference type="InterPro" id="IPR036388">
    <property type="entry name" value="WH-like_DNA-bd_sf"/>
</dbReference>
<dbReference type="InterPro" id="IPR036390">
    <property type="entry name" value="WH_DNA-bd_sf"/>
</dbReference>
<keyword evidence="3" id="KW-0804">Transcription</keyword>
<dbReference type="EMBL" id="FQVK01000021">
    <property type="protein sequence ID" value="SHF20611.1"/>
    <property type="molecule type" value="Genomic_DNA"/>
</dbReference>
<evidence type="ECO:0000256" key="1">
    <source>
        <dbReference type="ARBA" id="ARBA00023015"/>
    </source>
</evidence>
<keyword evidence="6" id="KW-1185">Reference proteome</keyword>
<dbReference type="SMART" id="SM00866">
    <property type="entry name" value="UTRA"/>
    <property type="match status" value="1"/>
</dbReference>
<keyword evidence="2" id="KW-0238">DNA-binding</keyword>
<dbReference type="InterPro" id="IPR011663">
    <property type="entry name" value="UTRA"/>
</dbReference>
<protein>
    <submittedName>
        <fullName evidence="5">Transcriptional regulator, GntR family</fullName>
    </submittedName>
</protein>
<dbReference type="OrthoDB" id="9808698at2"/>